<dbReference type="Pfam" id="PF01757">
    <property type="entry name" value="Acyl_transf_3"/>
    <property type="match status" value="1"/>
</dbReference>
<reference evidence="3 4" key="1">
    <citation type="submission" date="2019-07" db="EMBL/GenBank/DDBJ databases">
        <title>Draft genome of 7 Lactococcus lactis strains isolated from an artisanal cheese production.</title>
        <authorList>
            <person name="Biolcati F."/>
            <person name="Bottero M.T."/>
            <person name="Dalmasso A."/>
            <person name="Mcauliffe O."/>
        </authorList>
    </citation>
    <scope>NUCLEOTIDE SEQUENCE [LARGE SCALE GENOMIC DNA]</scope>
    <source>
        <strain evidence="3 4">MRS45.2</strain>
    </source>
</reference>
<dbReference type="RefSeq" id="WP_143458691.1">
    <property type="nucleotide sequence ID" value="NZ_VJWV01000001.1"/>
</dbReference>
<dbReference type="Proteomes" id="UP000317167">
    <property type="component" value="Unassembled WGS sequence"/>
</dbReference>
<accession>A0A552Z8C1</accession>
<name>A0A552Z8C1_9LACT</name>
<protein>
    <submittedName>
        <fullName evidence="3">Acyltransferase family protein</fullName>
    </submittedName>
</protein>
<dbReference type="EMBL" id="VJWV01000001">
    <property type="protein sequence ID" value="TRW75742.1"/>
    <property type="molecule type" value="Genomic_DNA"/>
</dbReference>
<gene>
    <name evidence="3" type="ORF">FNJ53_01640</name>
</gene>
<evidence type="ECO:0000259" key="2">
    <source>
        <dbReference type="Pfam" id="PF01757"/>
    </source>
</evidence>
<dbReference type="InterPro" id="IPR002656">
    <property type="entry name" value="Acyl_transf_3_dom"/>
</dbReference>
<evidence type="ECO:0000313" key="4">
    <source>
        <dbReference type="Proteomes" id="UP000317167"/>
    </source>
</evidence>
<keyword evidence="3" id="KW-0012">Acyltransferase</keyword>
<feature type="transmembrane region" description="Helical" evidence="1">
    <location>
        <begin position="31"/>
        <end position="48"/>
    </location>
</feature>
<feature type="transmembrane region" description="Helical" evidence="1">
    <location>
        <begin position="165"/>
        <end position="180"/>
    </location>
</feature>
<keyword evidence="1" id="KW-0812">Transmembrane</keyword>
<feature type="transmembrane region" description="Helical" evidence="1">
    <location>
        <begin position="69"/>
        <end position="90"/>
    </location>
</feature>
<evidence type="ECO:0000313" key="3">
    <source>
        <dbReference type="EMBL" id="TRW75742.1"/>
    </source>
</evidence>
<evidence type="ECO:0000256" key="1">
    <source>
        <dbReference type="SAM" id="Phobius"/>
    </source>
</evidence>
<sequence>MIRLFLAILVVYEHTAPLGGYKVNLDLFRKSIGAWAVYIFFGISGYLITASSFSNSVPQYLIKRIARIFTAYLAIQFVTAFIFGPLVTLLNGDSIAKLWETPVTPIGYFWGNYLLAIKSWRIGSTLSTNPYPKAWNGSTWTIWNEFLCYIIIVIVVSLIIKYKKIYIPIMAFLWLGLSFLSSRLPELIKAGGNSLIDVKLFIPLFSVFMAGSLLYSLKNTCGLIYSVESFH</sequence>
<keyword evidence="3" id="KW-0808">Transferase</keyword>
<feature type="transmembrane region" description="Helical" evidence="1">
    <location>
        <begin position="140"/>
        <end position="160"/>
    </location>
</feature>
<feature type="domain" description="Acyltransferase 3" evidence="2">
    <location>
        <begin position="2"/>
        <end position="217"/>
    </location>
</feature>
<keyword evidence="1" id="KW-1133">Transmembrane helix</keyword>
<feature type="transmembrane region" description="Helical" evidence="1">
    <location>
        <begin position="200"/>
        <end position="217"/>
    </location>
</feature>
<organism evidence="3 4">
    <name type="scientific">Lactococcus lactis</name>
    <dbReference type="NCBI Taxonomy" id="1358"/>
    <lineage>
        <taxon>Bacteria</taxon>
        <taxon>Bacillati</taxon>
        <taxon>Bacillota</taxon>
        <taxon>Bacilli</taxon>
        <taxon>Lactobacillales</taxon>
        <taxon>Streptococcaceae</taxon>
        <taxon>Lactococcus</taxon>
    </lineage>
</organism>
<dbReference type="AlphaFoldDB" id="A0A552Z8C1"/>
<comment type="caution">
    <text evidence="3">The sequence shown here is derived from an EMBL/GenBank/DDBJ whole genome shotgun (WGS) entry which is preliminary data.</text>
</comment>
<keyword evidence="1" id="KW-0472">Membrane</keyword>
<dbReference type="GO" id="GO:0016747">
    <property type="term" value="F:acyltransferase activity, transferring groups other than amino-acyl groups"/>
    <property type="evidence" value="ECO:0007669"/>
    <property type="project" value="InterPro"/>
</dbReference>
<proteinExistence type="predicted"/>